<evidence type="ECO:0000256" key="10">
    <source>
        <dbReference type="ARBA" id="ARBA00023186"/>
    </source>
</evidence>
<feature type="transmembrane region" description="Helical" evidence="12">
    <location>
        <begin position="41"/>
        <end position="61"/>
    </location>
</feature>
<dbReference type="InterPro" id="IPR003752">
    <property type="entry name" value="DiS_bond_form_DsbB/BdbC"/>
</dbReference>
<dbReference type="EMBL" id="PDKO01000004">
    <property type="protein sequence ID" value="RXJ63299.1"/>
    <property type="molecule type" value="Genomic_DNA"/>
</dbReference>
<dbReference type="PANTHER" id="PTHR43469:SF1">
    <property type="entry name" value="SPBETA PROPHAGE-DERIVED DISULFIDE BOND FORMATION PROTEIN B"/>
    <property type="match status" value="1"/>
</dbReference>
<evidence type="ECO:0000256" key="3">
    <source>
        <dbReference type="ARBA" id="ARBA00022448"/>
    </source>
</evidence>
<dbReference type="InterPro" id="IPR023380">
    <property type="entry name" value="DsbB-like_sf"/>
</dbReference>
<sequence>MHKKEYISKIIFYCFIISAIASLGSLFFSEFMNFIPCTMCWYQRIFMYPLAILFFVNLLNYDENIFKYAVTLAFLGFLFSLYHNLLMWGIISEDIVPCKHGVPCSTEYFEYLGFINIPFLSLSAFSLILFLLLLGQNRAKKF</sequence>
<evidence type="ECO:0000256" key="11">
    <source>
        <dbReference type="ARBA" id="ARBA00023284"/>
    </source>
</evidence>
<keyword evidence="9" id="KW-1015">Disulfide bond</keyword>
<evidence type="ECO:0000313" key="14">
    <source>
        <dbReference type="Proteomes" id="UP000290191"/>
    </source>
</evidence>
<dbReference type="GO" id="GO:0006457">
    <property type="term" value="P:protein folding"/>
    <property type="evidence" value="ECO:0007669"/>
    <property type="project" value="InterPro"/>
</dbReference>
<dbReference type="RefSeq" id="WP_044415379.1">
    <property type="nucleotide sequence ID" value="NZ_CP041070.1"/>
</dbReference>
<evidence type="ECO:0000256" key="5">
    <source>
        <dbReference type="ARBA" id="ARBA00022982"/>
    </source>
</evidence>
<dbReference type="PIRSF" id="PIRSF036659">
    <property type="entry name" value="BdbC"/>
    <property type="match status" value="1"/>
</dbReference>
<dbReference type="Proteomes" id="UP000290191">
    <property type="component" value="Unassembled WGS sequence"/>
</dbReference>
<keyword evidence="8 12" id="KW-0472">Membrane</keyword>
<dbReference type="OrthoDB" id="158402at2"/>
<dbReference type="GO" id="GO:0016020">
    <property type="term" value="C:membrane"/>
    <property type="evidence" value="ECO:0007669"/>
    <property type="project" value="UniProtKB-SubCell"/>
</dbReference>
<evidence type="ECO:0000256" key="6">
    <source>
        <dbReference type="ARBA" id="ARBA00022989"/>
    </source>
</evidence>
<evidence type="ECO:0000256" key="12">
    <source>
        <dbReference type="SAM" id="Phobius"/>
    </source>
</evidence>
<evidence type="ECO:0000313" key="13">
    <source>
        <dbReference type="EMBL" id="RXJ63299.1"/>
    </source>
</evidence>
<reference evidence="13 14" key="1">
    <citation type="submission" date="2017-10" db="EMBL/GenBank/DDBJ databases">
        <title>Genomics of the genus Arcobacter.</title>
        <authorList>
            <person name="Perez-Cataluna A."/>
            <person name="Figueras M.J."/>
        </authorList>
    </citation>
    <scope>NUCLEOTIDE SEQUENCE [LARGE SCALE GENOMIC DNA]</scope>
    <source>
        <strain evidence="13 14">DSM 24636</strain>
    </source>
</reference>
<evidence type="ECO:0000256" key="4">
    <source>
        <dbReference type="ARBA" id="ARBA00022692"/>
    </source>
</evidence>
<dbReference type="SUPFAM" id="SSF158442">
    <property type="entry name" value="DsbB-like"/>
    <property type="match status" value="1"/>
</dbReference>
<dbReference type="AlphaFoldDB" id="A0A4Q0Y3Q8"/>
<keyword evidence="4 12" id="KW-0812">Transmembrane</keyword>
<dbReference type="InterPro" id="IPR012187">
    <property type="entry name" value="Disulphide_bond_form_BdbC"/>
</dbReference>
<evidence type="ECO:0000256" key="9">
    <source>
        <dbReference type="ARBA" id="ARBA00023157"/>
    </source>
</evidence>
<evidence type="ECO:0000256" key="7">
    <source>
        <dbReference type="ARBA" id="ARBA00023002"/>
    </source>
</evidence>
<keyword evidence="5" id="KW-0249">Electron transport</keyword>
<name>A0A4Q0Y3Q8_9BACT</name>
<comment type="similarity">
    <text evidence="2">Belongs to the DsbB family. BdbC subfamily.</text>
</comment>
<organism evidence="13 14">
    <name type="scientific">Halarcobacter anaerophilus</name>
    <dbReference type="NCBI Taxonomy" id="877500"/>
    <lineage>
        <taxon>Bacteria</taxon>
        <taxon>Pseudomonadati</taxon>
        <taxon>Campylobacterota</taxon>
        <taxon>Epsilonproteobacteria</taxon>
        <taxon>Campylobacterales</taxon>
        <taxon>Arcobacteraceae</taxon>
        <taxon>Halarcobacter</taxon>
    </lineage>
</organism>
<proteinExistence type="inferred from homology"/>
<protein>
    <submittedName>
        <fullName evidence="13">Disulfide bond formation protein B</fullName>
    </submittedName>
</protein>
<comment type="caution">
    <text evidence="13">The sequence shown here is derived from an EMBL/GenBank/DDBJ whole genome shotgun (WGS) entry which is preliminary data.</text>
</comment>
<dbReference type="GO" id="GO:0015035">
    <property type="term" value="F:protein-disulfide reductase activity"/>
    <property type="evidence" value="ECO:0007669"/>
    <property type="project" value="InterPro"/>
</dbReference>
<dbReference type="PANTHER" id="PTHR43469">
    <property type="entry name" value="DISULFIDE FORMATION PROTEIN-RELATED"/>
    <property type="match status" value="1"/>
</dbReference>
<keyword evidence="3" id="KW-0813">Transport</keyword>
<accession>A0A4Q0Y3Q8</accession>
<feature type="transmembrane region" description="Helical" evidence="12">
    <location>
        <begin position="68"/>
        <end position="91"/>
    </location>
</feature>
<keyword evidence="7" id="KW-0560">Oxidoreductase</keyword>
<evidence type="ECO:0000256" key="8">
    <source>
        <dbReference type="ARBA" id="ARBA00023136"/>
    </source>
</evidence>
<evidence type="ECO:0000256" key="1">
    <source>
        <dbReference type="ARBA" id="ARBA00004141"/>
    </source>
</evidence>
<dbReference type="Gene3D" id="1.20.1550.10">
    <property type="entry name" value="DsbB-like"/>
    <property type="match status" value="1"/>
</dbReference>
<keyword evidence="6 12" id="KW-1133">Transmembrane helix</keyword>
<comment type="subcellular location">
    <subcellularLocation>
        <location evidence="1">Membrane</location>
        <topology evidence="1">Multi-pass membrane protein</topology>
    </subcellularLocation>
</comment>
<feature type="transmembrane region" description="Helical" evidence="12">
    <location>
        <begin position="12"/>
        <end position="35"/>
    </location>
</feature>
<gene>
    <name evidence="13" type="ORF">CRV06_06380</name>
</gene>
<dbReference type="Pfam" id="PF02600">
    <property type="entry name" value="DsbB"/>
    <property type="match status" value="1"/>
</dbReference>
<keyword evidence="11" id="KW-0676">Redox-active center</keyword>
<keyword evidence="14" id="KW-1185">Reference proteome</keyword>
<evidence type="ECO:0000256" key="2">
    <source>
        <dbReference type="ARBA" id="ARBA00007602"/>
    </source>
</evidence>
<dbReference type="STRING" id="877500.GCA_000935065_00530"/>
<feature type="transmembrane region" description="Helical" evidence="12">
    <location>
        <begin position="111"/>
        <end position="134"/>
    </location>
</feature>
<keyword evidence="10" id="KW-0143">Chaperone</keyword>